<feature type="binding site" evidence="9">
    <location>
        <position position="214"/>
    </location>
    <ligand>
        <name>substrate</name>
    </ligand>
</feature>
<dbReference type="GO" id="GO:0042351">
    <property type="term" value="P:'de novo' GDP-L-fucose biosynthetic process"/>
    <property type="evidence" value="ECO:0007669"/>
    <property type="project" value="UniProtKB-UniRule"/>
</dbReference>
<feature type="binding site" evidence="9">
    <location>
        <position position="152"/>
    </location>
    <ligand>
        <name>NADP(+)</name>
        <dbReference type="ChEBI" id="CHEBI:58349"/>
    </ligand>
</feature>
<feature type="binding site" evidence="9">
    <location>
        <position position="191"/>
    </location>
    <ligand>
        <name>NADP(+)</name>
        <dbReference type="ChEBI" id="CHEBI:58349"/>
    </ligand>
</feature>
<organism evidence="11 12">
    <name type="scientific">Halochromatium glycolicum</name>
    <dbReference type="NCBI Taxonomy" id="85075"/>
    <lineage>
        <taxon>Bacteria</taxon>
        <taxon>Pseudomonadati</taxon>
        <taxon>Pseudomonadota</taxon>
        <taxon>Gammaproteobacteria</taxon>
        <taxon>Chromatiales</taxon>
        <taxon>Chromatiaceae</taxon>
        <taxon>Halochromatium</taxon>
    </lineage>
</organism>
<dbReference type="Proteomes" id="UP001296776">
    <property type="component" value="Unassembled WGS sequence"/>
</dbReference>
<dbReference type="InterPro" id="IPR001509">
    <property type="entry name" value="Epimerase_deHydtase"/>
</dbReference>
<keyword evidence="5 9" id="KW-0560">Oxidoreductase</keyword>
<evidence type="ECO:0000256" key="9">
    <source>
        <dbReference type="HAMAP-Rule" id="MF_00956"/>
    </source>
</evidence>
<evidence type="ECO:0000256" key="8">
    <source>
        <dbReference type="ARBA" id="ARBA00051935"/>
    </source>
</evidence>
<dbReference type="SUPFAM" id="SSF51735">
    <property type="entry name" value="NAD(P)-binding Rossmann-fold domains"/>
    <property type="match status" value="1"/>
</dbReference>
<dbReference type="GO" id="GO:0070401">
    <property type="term" value="F:NADP+ binding"/>
    <property type="evidence" value="ECO:0007669"/>
    <property type="project" value="UniProtKB-UniRule"/>
</dbReference>
<dbReference type="EC" id="1.1.1.271" evidence="3 9"/>
<feature type="domain" description="NAD-dependent epimerase/dehydratase" evidence="10">
    <location>
        <begin position="12"/>
        <end position="239"/>
    </location>
</feature>
<feature type="binding site" evidence="9">
    <location>
        <position position="199"/>
    </location>
    <ligand>
        <name>substrate</name>
    </ligand>
</feature>
<evidence type="ECO:0000256" key="5">
    <source>
        <dbReference type="ARBA" id="ARBA00023002"/>
    </source>
</evidence>
<dbReference type="InterPro" id="IPR036291">
    <property type="entry name" value="NAD(P)-bd_dom_sf"/>
</dbReference>
<feature type="binding site" evidence="9">
    <location>
        <begin position="14"/>
        <end position="20"/>
    </location>
    <ligand>
        <name>NADP(+)</name>
        <dbReference type="ChEBI" id="CHEBI:58349"/>
    </ligand>
</feature>
<feature type="site" description="Important for catalytic activity" evidence="9">
    <location>
        <position position="121"/>
    </location>
</feature>
<dbReference type="Gene3D" id="3.90.25.10">
    <property type="entry name" value="UDP-galactose 4-epimerase, domain 1"/>
    <property type="match status" value="1"/>
</dbReference>
<evidence type="ECO:0000256" key="6">
    <source>
        <dbReference type="ARBA" id="ARBA00023235"/>
    </source>
</evidence>
<feature type="binding site" evidence="9">
    <location>
        <position position="290"/>
    </location>
    <ligand>
        <name>substrate</name>
    </ligand>
</feature>
<evidence type="ECO:0000256" key="4">
    <source>
        <dbReference type="ARBA" id="ARBA00022857"/>
    </source>
</evidence>
<dbReference type="GO" id="GO:0016853">
    <property type="term" value="F:isomerase activity"/>
    <property type="evidence" value="ECO:0007669"/>
    <property type="project" value="UniProtKB-KW"/>
</dbReference>
<keyword evidence="7 9" id="KW-0511">Multifunctional enzyme</keyword>
<comment type="catalytic activity">
    <reaction evidence="8 9">
        <text>GDP-beta-L-fucose + NADP(+) = GDP-4-dehydro-alpha-D-rhamnose + NADPH + H(+)</text>
        <dbReference type="Rhea" id="RHEA:18885"/>
        <dbReference type="ChEBI" id="CHEBI:15378"/>
        <dbReference type="ChEBI" id="CHEBI:57273"/>
        <dbReference type="ChEBI" id="CHEBI:57783"/>
        <dbReference type="ChEBI" id="CHEBI:57964"/>
        <dbReference type="ChEBI" id="CHEBI:58349"/>
        <dbReference type="EC" id="1.1.1.271"/>
    </reaction>
</comment>
<keyword evidence="6 9" id="KW-0413">Isomerase</keyword>
<evidence type="ECO:0000256" key="1">
    <source>
        <dbReference type="ARBA" id="ARBA00004883"/>
    </source>
</evidence>
<keyword evidence="4 9" id="KW-0521">NADP</keyword>
<dbReference type="PANTHER" id="PTHR43238">
    <property type="entry name" value="GDP-L-FUCOSE SYNTHASE"/>
    <property type="match status" value="1"/>
</dbReference>
<accession>A0AAJ0XB14</accession>
<proteinExistence type="inferred from homology"/>
<dbReference type="GO" id="GO:0050577">
    <property type="term" value="F:GDP-L-fucose synthase activity"/>
    <property type="evidence" value="ECO:0007669"/>
    <property type="project" value="UniProtKB-UniRule"/>
</dbReference>
<feature type="active site" description="Proton donor/acceptor" evidence="9">
    <location>
        <position position="148"/>
    </location>
</feature>
<dbReference type="InterPro" id="IPR028614">
    <property type="entry name" value="GDP_fucose/colitose_synth"/>
</dbReference>
<evidence type="ECO:0000259" key="10">
    <source>
        <dbReference type="Pfam" id="PF01370"/>
    </source>
</evidence>
<evidence type="ECO:0000256" key="2">
    <source>
        <dbReference type="ARBA" id="ARBA00005959"/>
    </source>
</evidence>
<comment type="caution">
    <text evidence="11">The sequence shown here is derived from an EMBL/GenBank/DDBJ whole genome shotgun (WGS) entry which is preliminary data.</text>
</comment>
<dbReference type="RefSeq" id="WP_200347837.1">
    <property type="nucleotide sequence ID" value="NZ_NRSJ01000040.1"/>
</dbReference>
<gene>
    <name evidence="9" type="primary">fcl</name>
    <name evidence="11" type="ORF">CKO40_17970</name>
</gene>
<comment type="pathway">
    <text evidence="1 9">Nucleotide-sugar biosynthesis; GDP-L-fucose biosynthesis via de novo pathway; GDP-L-fucose from GDP-alpha-D-mannose: step 2/2.</text>
</comment>
<feature type="binding site" evidence="9">
    <location>
        <position position="221"/>
    </location>
    <ligand>
        <name>substrate</name>
    </ligand>
</feature>
<protein>
    <recommendedName>
        <fullName evidence="3 9">GDP-L-fucose synthase</fullName>
        <ecNumber evidence="3 9">1.1.1.271</ecNumber>
    </recommendedName>
    <alternativeName>
        <fullName evidence="9">GDP-4-keto-6-deoxy-D-mannose-3,5-epimerase-4-reductase</fullName>
    </alternativeName>
</protein>
<dbReference type="PANTHER" id="PTHR43238:SF1">
    <property type="entry name" value="GDP-L-FUCOSE SYNTHASE"/>
    <property type="match status" value="1"/>
</dbReference>
<dbReference type="CDD" id="cd05239">
    <property type="entry name" value="GDP_FS_SDR_e"/>
    <property type="match status" value="1"/>
</dbReference>
<evidence type="ECO:0000256" key="7">
    <source>
        <dbReference type="ARBA" id="ARBA00023268"/>
    </source>
</evidence>
<feature type="site" description="Important for catalytic activity" evidence="9">
    <location>
        <position position="119"/>
    </location>
</feature>
<dbReference type="AlphaFoldDB" id="A0AAJ0XB14"/>
<dbReference type="Pfam" id="PF01370">
    <property type="entry name" value="Epimerase"/>
    <property type="match status" value="1"/>
</dbReference>
<comment type="similarity">
    <text evidence="2 9">Belongs to the NAD(P)-dependent epimerase/dehydratase family. Fucose synthase subfamily.</text>
</comment>
<evidence type="ECO:0000313" key="11">
    <source>
        <dbReference type="EMBL" id="MBK1706384.1"/>
    </source>
</evidence>
<keyword evidence="12" id="KW-1185">Reference proteome</keyword>
<feature type="binding site" evidence="9">
    <location>
        <begin position="175"/>
        <end position="178"/>
    </location>
    <ligand>
        <name>NADP(+)</name>
        <dbReference type="ChEBI" id="CHEBI:58349"/>
    </ligand>
</feature>
<feature type="binding site" evidence="9">
    <location>
        <begin position="117"/>
        <end position="120"/>
    </location>
    <ligand>
        <name>NADP(+)</name>
        <dbReference type="ChEBI" id="CHEBI:58349"/>
    </ligand>
</feature>
<name>A0AAJ0XB14_9GAMM</name>
<sequence>MPSTHDKPTLFLAGQRGMVGSAIVRLLQAKGPDQAPKQAQPELLTASRSELDLLNQQAVNAFFQQHKIDQVIIAAAKVGGIQANNSLPAEFIYQNLMIEANLIHAAHQADIQQLLFLGSSCIYPREAPQPMTEEALLTGPLEPTNEPYAIAKIAGIKLCESYNRQYGRDYRSVMPTNLYGPGDNFHPEHSHVIPALLRRFHEAARAKTPEVTIWGTGTPKREFLHVDDMAAACLHVLNLDTETYQAQTQPMCSHINVGTGTDVTIRELAETVARVTGYQGELRFDSTKPDGAPRKLLDVAKLKALGWQPRYDLEDGLRQTYGWFLDNLDSFRA</sequence>
<dbReference type="HAMAP" id="MF_00956">
    <property type="entry name" value="GDP_fucose_synth"/>
    <property type="match status" value="1"/>
</dbReference>
<dbReference type="FunFam" id="3.40.50.720:FF:000101">
    <property type="entry name" value="GDP-L-fucose synthase"/>
    <property type="match status" value="1"/>
</dbReference>
<evidence type="ECO:0000256" key="3">
    <source>
        <dbReference type="ARBA" id="ARBA00012371"/>
    </source>
</evidence>
<comment type="function">
    <text evidence="9">Catalyzes the two-step NADP-dependent conversion of GDP-4-dehydro-6-deoxy-D-mannose to GDP-fucose, involving an epimerase and a reductase reaction.</text>
</comment>
<dbReference type="EMBL" id="NRSJ01000040">
    <property type="protein sequence ID" value="MBK1706384.1"/>
    <property type="molecule type" value="Genomic_DNA"/>
</dbReference>
<reference evidence="11" key="2">
    <citation type="journal article" date="2020" name="Microorganisms">
        <title>Osmotic Adaptation and Compatible Solute Biosynthesis of Phototrophic Bacteria as Revealed from Genome Analyses.</title>
        <authorList>
            <person name="Imhoff J.F."/>
            <person name="Rahn T."/>
            <person name="Kunzel S."/>
            <person name="Keller A."/>
            <person name="Neulinger S.C."/>
        </authorList>
    </citation>
    <scope>NUCLEOTIDE SEQUENCE</scope>
    <source>
        <strain evidence="11">DSM 11080</strain>
    </source>
</reference>
<reference evidence="11" key="1">
    <citation type="submission" date="2017-08" db="EMBL/GenBank/DDBJ databases">
        <authorList>
            <person name="Imhoff J.F."/>
            <person name="Rahn T."/>
            <person name="Kuenzel S."/>
            <person name="Neulinger S.C."/>
        </authorList>
    </citation>
    <scope>NUCLEOTIDE SEQUENCE</scope>
    <source>
        <strain evidence="11">DSM 11080</strain>
    </source>
</reference>
<dbReference type="Gene3D" id="3.40.50.720">
    <property type="entry name" value="NAD(P)-binding Rossmann-like Domain"/>
    <property type="match status" value="1"/>
</dbReference>
<evidence type="ECO:0000313" key="12">
    <source>
        <dbReference type="Proteomes" id="UP001296776"/>
    </source>
</evidence>